<dbReference type="GO" id="GO:0005886">
    <property type="term" value="C:plasma membrane"/>
    <property type="evidence" value="ECO:0007669"/>
    <property type="project" value="UniProtKB-SubCell"/>
</dbReference>
<evidence type="ECO:0000259" key="6">
    <source>
        <dbReference type="Pfam" id="PF00535"/>
    </source>
</evidence>
<keyword evidence="4 7" id="KW-0808">Transferase</keyword>
<dbReference type="Gene3D" id="3.90.550.10">
    <property type="entry name" value="Spore Coat Polysaccharide Biosynthesis Protein SpsA, Chain A"/>
    <property type="match status" value="1"/>
</dbReference>
<dbReference type="PANTHER" id="PTHR43646">
    <property type="entry name" value="GLYCOSYLTRANSFERASE"/>
    <property type="match status" value="1"/>
</dbReference>
<dbReference type="PANTHER" id="PTHR43646:SF2">
    <property type="entry name" value="GLYCOSYLTRANSFERASE 2-LIKE DOMAIN-CONTAINING PROTEIN"/>
    <property type="match status" value="1"/>
</dbReference>
<evidence type="ECO:0000256" key="4">
    <source>
        <dbReference type="ARBA" id="ARBA00022679"/>
    </source>
</evidence>
<proteinExistence type="predicted"/>
<gene>
    <name evidence="7" type="ORF">HP438_14785</name>
</gene>
<evidence type="ECO:0000256" key="1">
    <source>
        <dbReference type="ARBA" id="ARBA00004236"/>
    </source>
</evidence>
<dbReference type="GO" id="GO:0016757">
    <property type="term" value="F:glycosyltransferase activity"/>
    <property type="evidence" value="ECO:0007669"/>
    <property type="project" value="UniProtKB-KW"/>
</dbReference>
<dbReference type="Proteomes" id="UP000536441">
    <property type="component" value="Unassembled WGS sequence"/>
</dbReference>
<comment type="caution">
    <text evidence="7">The sequence shown here is derived from an EMBL/GenBank/DDBJ whole genome shotgun (WGS) entry which is preliminary data.</text>
</comment>
<evidence type="ECO:0000256" key="5">
    <source>
        <dbReference type="ARBA" id="ARBA00023136"/>
    </source>
</evidence>
<protein>
    <submittedName>
        <fullName evidence="7">Glycosyltransferase</fullName>
    </submittedName>
</protein>
<keyword evidence="8" id="KW-1185">Reference proteome</keyword>
<dbReference type="SUPFAM" id="SSF53448">
    <property type="entry name" value="Nucleotide-diphospho-sugar transferases"/>
    <property type="match status" value="1"/>
</dbReference>
<keyword evidence="5" id="KW-0472">Membrane</keyword>
<keyword evidence="2" id="KW-1003">Cell membrane</keyword>
<evidence type="ECO:0000256" key="3">
    <source>
        <dbReference type="ARBA" id="ARBA00022676"/>
    </source>
</evidence>
<evidence type="ECO:0000313" key="8">
    <source>
        <dbReference type="Proteomes" id="UP000536441"/>
    </source>
</evidence>
<organism evidence="7 8">
    <name type="scientific">Sphingomonas zeae</name>
    <dbReference type="NCBI Taxonomy" id="1646122"/>
    <lineage>
        <taxon>Bacteria</taxon>
        <taxon>Pseudomonadati</taxon>
        <taxon>Pseudomonadota</taxon>
        <taxon>Alphaproteobacteria</taxon>
        <taxon>Sphingomonadales</taxon>
        <taxon>Sphingomonadaceae</taxon>
        <taxon>Sphingomonas</taxon>
    </lineage>
</organism>
<sequence>MVICVPARNEEAMLPGLLAAIAALFADRDGLDVCLFLDDCRDGSADLLDALAPALPFRLTVARGGRDAAPNAGAARRAALAMGLERLAGGEGLLFTTDADSQPRRDWLMAGSKALREAEVVAGRITRVHASDAPQQCRIEHYYDRLHRYRRVLDPVPWEARETHHFGGGANMAVWASAYRAVGGFMPLPSGEDARLLDDAGRGGLRVRRDAAMVVETSSRREGRVAGGLAGLLRAMDHGELPRMADPRGAAWQWRAQAEARHGFGMIDRVDVRVGLGERLGLTADHILGVARDCPNAEAFAMRVVPASPVHARMVSLSEAEDILTELESQRCEIAA</sequence>
<dbReference type="InterPro" id="IPR029044">
    <property type="entry name" value="Nucleotide-diphossugar_trans"/>
</dbReference>
<accession>A0A7Y6B6C9</accession>
<feature type="domain" description="Glycosyltransferase 2-like" evidence="6">
    <location>
        <begin position="3"/>
        <end position="134"/>
    </location>
</feature>
<dbReference type="InterPro" id="IPR001173">
    <property type="entry name" value="Glyco_trans_2-like"/>
</dbReference>
<dbReference type="EMBL" id="JABMCH010000069">
    <property type="protein sequence ID" value="NUU48234.1"/>
    <property type="molecule type" value="Genomic_DNA"/>
</dbReference>
<reference evidence="7 8" key="1">
    <citation type="submission" date="2020-05" db="EMBL/GenBank/DDBJ databases">
        <title>Genome Sequencing of Type Strains.</title>
        <authorList>
            <person name="Lemaire J.F."/>
            <person name="Inderbitzin P."/>
            <person name="Gregorio O.A."/>
            <person name="Collins S.B."/>
            <person name="Wespe N."/>
            <person name="Knight-Connoni V."/>
        </authorList>
    </citation>
    <scope>NUCLEOTIDE SEQUENCE [LARGE SCALE GENOMIC DNA]</scope>
    <source>
        <strain evidence="7 8">DSM 100049</strain>
    </source>
</reference>
<comment type="subcellular location">
    <subcellularLocation>
        <location evidence="1">Cell membrane</location>
    </subcellularLocation>
</comment>
<evidence type="ECO:0000256" key="2">
    <source>
        <dbReference type="ARBA" id="ARBA00022475"/>
    </source>
</evidence>
<name>A0A7Y6B6C9_9SPHN</name>
<dbReference type="RefSeq" id="WP_183988993.1">
    <property type="nucleotide sequence ID" value="NZ_CBCRYR010000019.1"/>
</dbReference>
<evidence type="ECO:0000313" key="7">
    <source>
        <dbReference type="EMBL" id="NUU48234.1"/>
    </source>
</evidence>
<dbReference type="Pfam" id="PF00535">
    <property type="entry name" value="Glycos_transf_2"/>
    <property type="match status" value="1"/>
</dbReference>
<keyword evidence="3" id="KW-0328">Glycosyltransferase</keyword>
<dbReference type="AlphaFoldDB" id="A0A7Y6B6C9"/>